<feature type="compositionally biased region" description="Basic and acidic residues" evidence="1">
    <location>
        <begin position="88"/>
        <end position="103"/>
    </location>
</feature>
<evidence type="ECO:0000256" key="1">
    <source>
        <dbReference type="SAM" id="MobiDB-lite"/>
    </source>
</evidence>
<feature type="region of interest" description="Disordered" evidence="1">
    <location>
        <begin position="42"/>
        <end position="103"/>
    </location>
</feature>
<evidence type="ECO:0000313" key="2">
    <source>
        <dbReference type="EMBL" id="CAL4081764.1"/>
    </source>
</evidence>
<proteinExistence type="predicted"/>
<protein>
    <submittedName>
        <fullName evidence="2">Uncharacterized protein</fullName>
    </submittedName>
</protein>
<dbReference type="Proteomes" id="UP001497623">
    <property type="component" value="Unassembled WGS sequence"/>
</dbReference>
<name>A0AAV2QFQ4_MEGNR</name>
<feature type="non-terminal residue" evidence="2">
    <location>
        <position position="1"/>
    </location>
</feature>
<gene>
    <name evidence="2" type="ORF">MNOR_LOCUS11626</name>
</gene>
<dbReference type="EMBL" id="CAXKWB010006161">
    <property type="protein sequence ID" value="CAL4081764.1"/>
    <property type="molecule type" value="Genomic_DNA"/>
</dbReference>
<accession>A0AAV2QFQ4</accession>
<evidence type="ECO:0000313" key="3">
    <source>
        <dbReference type="Proteomes" id="UP001497623"/>
    </source>
</evidence>
<sequence length="103" mass="11331">VSGIRHQVVSSSVVVCSAVREDIIPSRGKLLLQQYFITLPSPPLGPYTRPPADSYLLQPTTDGDSRLRNDNKVAPTPGQQAQKKGGGRKLDKWGGAVHRREQW</sequence>
<dbReference type="AlphaFoldDB" id="A0AAV2QFQ4"/>
<reference evidence="2 3" key="1">
    <citation type="submission" date="2024-05" db="EMBL/GenBank/DDBJ databases">
        <authorList>
            <person name="Wallberg A."/>
        </authorList>
    </citation>
    <scope>NUCLEOTIDE SEQUENCE [LARGE SCALE GENOMIC DNA]</scope>
</reference>
<keyword evidence="3" id="KW-1185">Reference proteome</keyword>
<organism evidence="2 3">
    <name type="scientific">Meganyctiphanes norvegica</name>
    <name type="common">Northern krill</name>
    <name type="synonym">Thysanopoda norvegica</name>
    <dbReference type="NCBI Taxonomy" id="48144"/>
    <lineage>
        <taxon>Eukaryota</taxon>
        <taxon>Metazoa</taxon>
        <taxon>Ecdysozoa</taxon>
        <taxon>Arthropoda</taxon>
        <taxon>Crustacea</taxon>
        <taxon>Multicrustacea</taxon>
        <taxon>Malacostraca</taxon>
        <taxon>Eumalacostraca</taxon>
        <taxon>Eucarida</taxon>
        <taxon>Euphausiacea</taxon>
        <taxon>Euphausiidae</taxon>
        <taxon>Meganyctiphanes</taxon>
    </lineage>
</organism>
<comment type="caution">
    <text evidence="2">The sequence shown here is derived from an EMBL/GenBank/DDBJ whole genome shotgun (WGS) entry which is preliminary data.</text>
</comment>